<accession>A0A4Q9MMG0</accession>
<evidence type="ECO:0000313" key="1">
    <source>
        <dbReference type="EMBL" id="TBU27532.1"/>
    </source>
</evidence>
<dbReference type="AlphaFoldDB" id="A0A4Q9MMG0"/>
<sequence>MRRLLNSTEKLPGSMLGMTVVILSGRRFPCPVFGYTASISATNPIVNLDVRPVALWHSDMYRQRLIRRYAYFLQQPGGAPESVGTLKNACDPSIYIV</sequence>
<proteinExistence type="predicted"/>
<reference evidence="1" key="1">
    <citation type="submission" date="2019-01" db="EMBL/GenBank/DDBJ databases">
        <title>Draft genome sequences of three monokaryotic isolates of the white-rot basidiomycete fungus Dichomitus squalens.</title>
        <authorList>
            <consortium name="DOE Joint Genome Institute"/>
            <person name="Lopez S.C."/>
            <person name="Andreopoulos B."/>
            <person name="Pangilinan J."/>
            <person name="Lipzen A."/>
            <person name="Riley R."/>
            <person name="Ahrendt S."/>
            <person name="Ng V."/>
            <person name="Barry K."/>
            <person name="Daum C."/>
            <person name="Grigoriev I.V."/>
            <person name="Hilden K.S."/>
            <person name="Makela M.R."/>
            <person name="de Vries R.P."/>
        </authorList>
    </citation>
    <scope>NUCLEOTIDE SEQUENCE [LARGE SCALE GENOMIC DNA]</scope>
    <source>
        <strain evidence="1">OM18370.1</strain>
    </source>
</reference>
<dbReference type="Proteomes" id="UP000292957">
    <property type="component" value="Unassembled WGS sequence"/>
</dbReference>
<gene>
    <name evidence="1" type="ORF">BD311DRAFT_760264</name>
</gene>
<name>A0A4Q9MMG0_9APHY</name>
<dbReference type="EMBL" id="ML143431">
    <property type="protein sequence ID" value="TBU27532.1"/>
    <property type="molecule type" value="Genomic_DNA"/>
</dbReference>
<organism evidence="1">
    <name type="scientific">Dichomitus squalens</name>
    <dbReference type="NCBI Taxonomy" id="114155"/>
    <lineage>
        <taxon>Eukaryota</taxon>
        <taxon>Fungi</taxon>
        <taxon>Dikarya</taxon>
        <taxon>Basidiomycota</taxon>
        <taxon>Agaricomycotina</taxon>
        <taxon>Agaricomycetes</taxon>
        <taxon>Polyporales</taxon>
        <taxon>Polyporaceae</taxon>
        <taxon>Dichomitus</taxon>
    </lineage>
</organism>
<protein>
    <submittedName>
        <fullName evidence="1">Uncharacterized protein</fullName>
    </submittedName>
</protein>